<evidence type="ECO:0000256" key="6">
    <source>
        <dbReference type="ARBA" id="ARBA00023054"/>
    </source>
</evidence>
<evidence type="ECO:0000256" key="5">
    <source>
        <dbReference type="ARBA" id="ARBA00022753"/>
    </source>
</evidence>
<keyword evidence="4" id="KW-0813">Transport</keyword>
<evidence type="ECO:0000313" key="12">
    <source>
        <dbReference type="EMBL" id="EGD74378.1"/>
    </source>
</evidence>
<dbReference type="InterPro" id="IPR037245">
    <property type="entry name" value="FIP-RBD_C_sf"/>
</dbReference>
<dbReference type="PANTHER" id="PTHR15726:SF7">
    <property type="entry name" value="NUCLEAR FALLOUT, ISOFORM J"/>
    <property type="match status" value="1"/>
</dbReference>
<dbReference type="GO" id="GO:0032154">
    <property type="term" value="C:cleavage furrow"/>
    <property type="evidence" value="ECO:0007669"/>
    <property type="project" value="UniProtKB-SubCell"/>
</dbReference>
<evidence type="ECO:0008006" key="14">
    <source>
        <dbReference type="Google" id="ProtNLM"/>
    </source>
</evidence>
<dbReference type="Gene3D" id="1.10.287.1490">
    <property type="match status" value="1"/>
</dbReference>
<evidence type="ECO:0000256" key="2">
    <source>
        <dbReference type="ARBA" id="ARBA00004626"/>
    </source>
</evidence>
<organism evidence="13">
    <name type="scientific">Salpingoeca rosetta (strain ATCC 50818 / BSB-021)</name>
    <dbReference type="NCBI Taxonomy" id="946362"/>
    <lineage>
        <taxon>Eukaryota</taxon>
        <taxon>Choanoflagellata</taxon>
        <taxon>Craspedida</taxon>
        <taxon>Salpingoecidae</taxon>
        <taxon>Salpingoeca</taxon>
    </lineage>
</organism>
<dbReference type="GO" id="GO:0005509">
    <property type="term" value="F:calcium ion binding"/>
    <property type="evidence" value="ECO:0007669"/>
    <property type="project" value="InterPro"/>
</dbReference>
<feature type="region of interest" description="Disordered" evidence="9">
    <location>
        <begin position="87"/>
        <end position="106"/>
    </location>
</feature>
<dbReference type="InParanoid" id="F2UCS1"/>
<evidence type="ECO:0000259" key="11">
    <source>
        <dbReference type="PROSITE" id="PS51511"/>
    </source>
</evidence>
<dbReference type="InterPro" id="IPR019018">
    <property type="entry name" value="Rab-bd_FIP-RBD"/>
</dbReference>
<dbReference type="GeneID" id="16073853"/>
<dbReference type="PROSITE" id="PS51511">
    <property type="entry name" value="FIP_RBD"/>
    <property type="match status" value="1"/>
</dbReference>
<feature type="compositionally biased region" description="Basic and acidic residues" evidence="9">
    <location>
        <begin position="115"/>
        <end position="125"/>
    </location>
</feature>
<dbReference type="Proteomes" id="UP000007799">
    <property type="component" value="Unassembled WGS sequence"/>
</dbReference>
<dbReference type="OMA" id="HTENEQL"/>
<evidence type="ECO:0000256" key="8">
    <source>
        <dbReference type="SAM" id="Coils"/>
    </source>
</evidence>
<dbReference type="eggNOG" id="KOG0982">
    <property type="taxonomic scope" value="Eukaryota"/>
</dbReference>
<feature type="domain" description="EF-hand" evidence="10">
    <location>
        <begin position="7"/>
        <end position="42"/>
    </location>
</feature>
<sequence length="488" mass="55896">MAMPTTLSDDDLARIFEQLDVDKKGVISLDILRTFAKQSGLEDLGSLEVLDFENNGRITFANFVKGVRTLQGEVPETPRIQRRTVEPNIAAEDANGINSEDETDEDNSIILQHNRTHDTIRENDRSSGGGSELASHPDVMLDVSSIPSDQDEFEPLSPQSLASRDVDADSGWSSKHASQSSPRNRRTSRSSSLERQIQDQEAKILELHQLVEDVQFEHRSDKDEIDDLRAKCKRLEQRCAEYEAQLDGVEEQLEHSRVDEMNTTCTQLRREKEEIQKELTARCAELEESLATVSSERDRLKEDHDVLKHSMREEQQVTKQLRLHVIELQGTIAALETDREQTIEGIKTQTEGALEASLSEQAQKFESEIEELQSELETLRHRHAVEMKEMESQRTALEQELQQAHQDHKRLEKKHSELERQLIHKGMELAAAPTRDDESLAAQMSDASRDDLMRDLREQEERLRQQQAYIGHLLNHVIERIPDVLEIK</sequence>
<dbReference type="GO" id="GO:0032465">
    <property type="term" value="P:regulation of cytokinesis"/>
    <property type="evidence" value="ECO:0007669"/>
    <property type="project" value="TreeGrafter"/>
</dbReference>
<dbReference type="InterPro" id="IPR002048">
    <property type="entry name" value="EF_hand_dom"/>
</dbReference>
<dbReference type="Pfam" id="PF09457">
    <property type="entry name" value="RBD-FIP"/>
    <property type="match status" value="1"/>
</dbReference>
<dbReference type="InterPro" id="IPR051977">
    <property type="entry name" value="Rab11-interacting_regulator"/>
</dbReference>
<proteinExistence type="predicted"/>
<evidence type="ECO:0000313" key="13">
    <source>
        <dbReference type="Proteomes" id="UP000007799"/>
    </source>
</evidence>
<evidence type="ECO:0000256" key="3">
    <source>
        <dbReference type="ARBA" id="ARBA00004654"/>
    </source>
</evidence>
<evidence type="ECO:0000256" key="7">
    <source>
        <dbReference type="ARBA" id="ARBA00023136"/>
    </source>
</evidence>
<dbReference type="PANTHER" id="PTHR15726">
    <property type="entry name" value="RAB11-FAMILY INTERACTING PROTEIN"/>
    <property type="match status" value="1"/>
</dbReference>
<dbReference type="STRING" id="946362.F2UCS1"/>
<dbReference type="SUPFAM" id="SSF47473">
    <property type="entry name" value="EF-hand"/>
    <property type="match status" value="1"/>
</dbReference>
<dbReference type="EMBL" id="GL832968">
    <property type="protein sequence ID" value="EGD74378.1"/>
    <property type="molecule type" value="Genomic_DNA"/>
</dbReference>
<dbReference type="FunCoup" id="F2UCS1">
    <property type="interactions" value="137"/>
</dbReference>
<dbReference type="OrthoDB" id="26525at2759"/>
<name>F2UCS1_SALR5</name>
<accession>F2UCS1</accession>
<evidence type="ECO:0000256" key="4">
    <source>
        <dbReference type="ARBA" id="ARBA00022448"/>
    </source>
</evidence>
<feature type="coiled-coil region" evidence="8">
    <location>
        <begin position="355"/>
        <end position="421"/>
    </location>
</feature>
<keyword evidence="13" id="KW-1185">Reference proteome</keyword>
<dbReference type="SUPFAM" id="SSF144270">
    <property type="entry name" value="Eferin C-derminal domain-like"/>
    <property type="match status" value="1"/>
</dbReference>
<dbReference type="GO" id="GO:0055038">
    <property type="term" value="C:recycling endosome membrane"/>
    <property type="evidence" value="ECO:0007669"/>
    <property type="project" value="UniProtKB-SubCell"/>
</dbReference>
<feature type="region of interest" description="Disordered" evidence="9">
    <location>
        <begin position="113"/>
        <end position="196"/>
    </location>
</feature>
<feature type="domain" description="FIP-RBD" evidence="11">
    <location>
        <begin position="426"/>
        <end position="488"/>
    </location>
</feature>
<dbReference type="GO" id="GO:0030496">
    <property type="term" value="C:midbody"/>
    <property type="evidence" value="ECO:0007669"/>
    <property type="project" value="UniProtKB-SubCell"/>
</dbReference>
<dbReference type="GO" id="GO:0030139">
    <property type="term" value="C:endocytic vesicle"/>
    <property type="evidence" value="ECO:0007669"/>
    <property type="project" value="TreeGrafter"/>
</dbReference>
<dbReference type="Gene3D" id="1.20.5.2440">
    <property type="match status" value="1"/>
</dbReference>
<keyword evidence="7" id="KW-0472">Membrane</keyword>
<dbReference type="PROSITE" id="PS50222">
    <property type="entry name" value="EF_HAND_2"/>
    <property type="match status" value="1"/>
</dbReference>
<keyword evidence="5" id="KW-0967">Endosome</keyword>
<protein>
    <recommendedName>
        <fullName evidence="14">EF-hand domain-containing protein</fullName>
    </recommendedName>
</protein>
<keyword evidence="6 8" id="KW-0175">Coiled coil</keyword>
<comment type="subcellular location">
    <subcellularLocation>
        <location evidence="2">Cleavage furrow</location>
    </subcellularLocation>
    <subcellularLocation>
        <location evidence="1">Midbody</location>
    </subcellularLocation>
    <subcellularLocation>
        <location evidence="3">Recycling endosome membrane</location>
        <topology evidence="3">Peripheral membrane protein</topology>
    </subcellularLocation>
</comment>
<evidence type="ECO:0000259" key="10">
    <source>
        <dbReference type="PROSITE" id="PS50222"/>
    </source>
</evidence>
<dbReference type="GO" id="GO:0032456">
    <property type="term" value="P:endocytic recycling"/>
    <property type="evidence" value="ECO:0007669"/>
    <property type="project" value="TreeGrafter"/>
</dbReference>
<gene>
    <name evidence="12" type="ORF">PTSG_06389</name>
</gene>
<evidence type="ECO:0000256" key="1">
    <source>
        <dbReference type="ARBA" id="ARBA00004214"/>
    </source>
</evidence>
<reference evidence="12" key="1">
    <citation type="submission" date="2009-08" db="EMBL/GenBank/DDBJ databases">
        <title>Annotation of Salpingoeca rosetta.</title>
        <authorList>
            <consortium name="The Broad Institute Genome Sequencing Platform"/>
            <person name="Russ C."/>
            <person name="Cuomo C."/>
            <person name="Burger G."/>
            <person name="Gray M.W."/>
            <person name="Holland P.W.H."/>
            <person name="King N."/>
            <person name="Lang F.B.F."/>
            <person name="Roger A.J."/>
            <person name="Ruiz-Trillo I."/>
            <person name="Young S.K."/>
            <person name="Zeng Q."/>
            <person name="Gargeya S."/>
            <person name="Alvarado L."/>
            <person name="Berlin A."/>
            <person name="Chapman S.B."/>
            <person name="Chen Z."/>
            <person name="Freedman E."/>
            <person name="Gellesch M."/>
            <person name="Goldberg J."/>
            <person name="Griggs A."/>
            <person name="Gujja S."/>
            <person name="Heilman E."/>
            <person name="Heiman D."/>
            <person name="Howarth C."/>
            <person name="Mehta T."/>
            <person name="Neiman D."/>
            <person name="Pearson M."/>
            <person name="Roberts A."/>
            <person name="Saif S."/>
            <person name="Shea T."/>
            <person name="Shenoy N."/>
            <person name="Sisk P."/>
            <person name="Stolte C."/>
            <person name="Sykes S."/>
            <person name="White J."/>
            <person name="Yandava C."/>
            <person name="Haas B."/>
            <person name="Nusbaum C."/>
            <person name="Birren B."/>
        </authorList>
    </citation>
    <scope>NUCLEOTIDE SEQUENCE [LARGE SCALE GENOMIC DNA]</scope>
    <source>
        <strain evidence="12">ATCC 50818</strain>
    </source>
</reference>
<dbReference type="Gene3D" id="1.10.238.10">
    <property type="entry name" value="EF-hand"/>
    <property type="match status" value="1"/>
</dbReference>
<dbReference type="KEGG" id="sre:PTSG_06389"/>
<dbReference type="InterPro" id="IPR011992">
    <property type="entry name" value="EF-hand-dom_pair"/>
</dbReference>
<dbReference type="RefSeq" id="XP_004993278.1">
    <property type="nucleotide sequence ID" value="XM_004993221.1"/>
</dbReference>
<evidence type="ECO:0000256" key="9">
    <source>
        <dbReference type="SAM" id="MobiDB-lite"/>
    </source>
</evidence>
<dbReference type="AlphaFoldDB" id="F2UCS1"/>